<dbReference type="SMART" id="SM00028">
    <property type="entry name" value="TPR"/>
    <property type="match status" value="2"/>
</dbReference>
<reference evidence="3" key="1">
    <citation type="submission" date="2023-05" db="EMBL/GenBank/DDBJ databases">
        <title>Nepenthes gracilis genome sequencing.</title>
        <authorList>
            <person name="Fukushima K."/>
        </authorList>
    </citation>
    <scope>NUCLEOTIDE SEQUENCE</scope>
    <source>
        <strain evidence="3">SING2019-196</strain>
    </source>
</reference>
<keyword evidence="1" id="KW-0469">Meiosis</keyword>
<dbReference type="PANTHER" id="PTHR40375:SF2">
    <property type="entry name" value="SPORULATION-SPECIFIC PROTEIN 22"/>
    <property type="match status" value="1"/>
</dbReference>
<dbReference type="InterPro" id="IPR011990">
    <property type="entry name" value="TPR-like_helical_dom_sf"/>
</dbReference>
<dbReference type="EMBL" id="BSYO01000030">
    <property type="protein sequence ID" value="GMH25812.1"/>
    <property type="molecule type" value="Genomic_DNA"/>
</dbReference>
<dbReference type="SUPFAM" id="SSF48452">
    <property type="entry name" value="TPR-like"/>
    <property type="match status" value="1"/>
</dbReference>
<accession>A0AAD3Y1E4</accession>
<evidence type="ECO:0000256" key="1">
    <source>
        <dbReference type="ARBA" id="ARBA00023254"/>
    </source>
</evidence>
<dbReference type="PANTHER" id="PTHR40375">
    <property type="entry name" value="SPORULATION-SPECIFIC PROTEIN 22"/>
    <property type="match status" value="1"/>
</dbReference>
<dbReference type="Gene3D" id="1.25.40.10">
    <property type="entry name" value="Tetratricopeptide repeat domain"/>
    <property type="match status" value="2"/>
</dbReference>
<dbReference type="GO" id="GO:0090173">
    <property type="term" value="P:regulation of synaptonemal complex assembly"/>
    <property type="evidence" value="ECO:0007669"/>
    <property type="project" value="InterPro"/>
</dbReference>
<evidence type="ECO:0000313" key="3">
    <source>
        <dbReference type="EMBL" id="GMH25812.1"/>
    </source>
</evidence>
<organism evidence="3 4">
    <name type="scientific">Nepenthes gracilis</name>
    <name type="common">Slender pitcher plant</name>
    <dbReference type="NCBI Taxonomy" id="150966"/>
    <lineage>
        <taxon>Eukaryota</taxon>
        <taxon>Viridiplantae</taxon>
        <taxon>Streptophyta</taxon>
        <taxon>Embryophyta</taxon>
        <taxon>Tracheophyta</taxon>
        <taxon>Spermatophyta</taxon>
        <taxon>Magnoliopsida</taxon>
        <taxon>eudicotyledons</taxon>
        <taxon>Gunneridae</taxon>
        <taxon>Pentapetalae</taxon>
        <taxon>Caryophyllales</taxon>
        <taxon>Nepenthaceae</taxon>
        <taxon>Nepenthes</taxon>
    </lineage>
</organism>
<dbReference type="InterPro" id="IPR013940">
    <property type="entry name" value="Spo22/ZIP4/TEX11"/>
</dbReference>
<protein>
    <recommendedName>
        <fullName evidence="2">Protein ZIP4 homolog</fullName>
    </recommendedName>
</protein>
<dbReference type="AlphaFoldDB" id="A0AAD3Y1E4"/>
<dbReference type="Pfam" id="PF08631">
    <property type="entry name" value="SPO22"/>
    <property type="match status" value="1"/>
</dbReference>
<evidence type="ECO:0000313" key="4">
    <source>
        <dbReference type="Proteomes" id="UP001279734"/>
    </source>
</evidence>
<gene>
    <name evidence="3" type="ORF">Nepgr_027655</name>
</gene>
<dbReference type="InterPro" id="IPR039057">
    <property type="entry name" value="Spo22/ZIP4"/>
</dbReference>
<dbReference type="Proteomes" id="UP001279734">
    <property type="component" value="Unassembled WGS sequence"/>
</dbReference>
<name>A0AAD3Y1E4_NEPGR</name>
<proteinExistence type="predicted"/>
<dbReference type="InterPro" id="IPR019734">
    <property type="entry name" value="TPR_rpt"/>
</dbReference>
<sequence>MRISELSSPGLRQPRQDPLSQLLSQIEALIAETERLSSECALPENLYAGLNQCLAQLSQLVPFSSSVKLQIWKLSYRLWNACVDLANAIAIKSSSSGSKLGAGVEHVELRQVSADLLSVAGEVYGVPSPSLKSASFYYKTGLMWHGMKKFDLASSCFEKATNLTSKIEIDAMSDCEERKLLLDLNIARSRTAWELSDRNVSITLLNRSKKLLFESAENYRELANQYLIFGKALLSEKESANNEALKLMNEALELCEKGLRVVKKTQETLSLKDLRRETLRFIAAVHLQREEFDSVIKCVRILRGNGGDQHPSLSVLAMKGWLGLGRHGEAEKELRGMVAYFKTVGMAGIETVRSVFLGLMERCSVSASAAVRVVYKVIGDGGGGGGEGSRVRAKLAAELASDKRVVALFAGERAADERTAMHAVLWNCAAAYFRSKEFNTSAEIFEKSMLYIPCGVENRVLRAKGFRVLCLCHLGLSQLDQAQEYIDEAEKLEPNIACAFLKFKIYLQKTDHSSAITQMQAMMACTDFTTEFLSLSAHEAVACHALSVAVASLSNLLNFYTTGKPMPITEVVVLRTLITILIQDPGSEQEVLKFMKITQARIADLGPTHFFGKGEVGRRERSWIATTAWNSGTWAGLKKNYELCAEFFRFASEFYGVVVDEEAEGNIVMVCKSTILTVSAMIASEKQKNVSLLDTELKQAIELLDRAGKMMSSISTGNILADCQDNTFDANLYFIHTFNAYELYGRLGDSGSQLLVIKNFASSKACNPKHLLQIGLAASQGPKFNPEVATFTLNASLSGLLASPTPDYQNIALIIRRLITVASVYNGDADDDSVYGLYKQAYRITVGLKEGEYPAEEGKWLATTAWNRAAVPARLRKIDAGKKWMNMGLELARNVPGMETYKATMEDHVAAFEKKLNEVGKKEGSSMAVD</sequence>
<keyword evidence="4" id="KW-1185">Reference proteome</keyword>
<evidence type="ECO:0000256" key="2">
    <source>
        <dbReference type="ARBA" id="ARBA00031845"/>
    </source>
</evidence>
<dbReference type="GO" id="GO:0051321">
    <property type="term" value="P:meiotic cell cycle"/>
    <property type="evidence" value="ECO:0007669"/>
    <property type="project" value="UniProtKB-KW"/>
</dbReference>
<comment type="caution">
    <text evidence="3">The sequence shown here is derived from an EMBL/GenBank/DDBJ whole genome shotgun (WGS) entry which is preliminary data.</text>
</comment>